<accession>A0ABQ7I0C6</accession>
<keyword evidence="5" id="KW-1185">Reference proteome</keyword>
<gene>
    <name evidence="4" type="primary">Pabpn1l-b</name>
    <name evidence="4" type="ORF">TCON_0996</name>
</gene>
<dbReference type="PANTHER" id="PTHR23236:SF12">
    <property type="entry name" value="EUKARYOTIC INITIATION FACTOR 4B-RELATED"/>
    <property type="match status" value="1"/>
</dbReference>
<dbReference type="SUPFAM" id="SSF54928">
    <property type="entry name" value="RNA-binding domain, RBD"/>
    <property type="match status" value="1"/>
</dbReference>
<evidence type="ECO:0000259" key="3">
    <source>
        <dbReference type="PROSITE" id="PS50102"/>
    </source>
</evidence>
<evidence type="ECO:0000313" key="5">
    <source>
        <dbReference type="Proteomes" id="UP001516464"/>
    </source>
</evidence>
<dbReference type="Proteomes" id="UP001516464">
    <property type="component" value="Unassembled WGS sequence"/>
</dbReference>
<dbReference type="EMBL" id="SBIQ01000051">
    <property type="protein sequence ID" value="KAF7683798.1"/>
    <property type="molecule type" value="Genomic_DNA"/>
</dbReference>
<reference evidence="4 5" key="1">
    <citation type="submission" date="2019-01" db="EMBL/GenBank/DDBJ databases">
        <title>Genomes sequencing and comparative genomics of infectious freshwater microsporidia, Cucumispora dikerogammari and Thelohania contejeani.</title>
        <authorList>
            <person name="Cormier A."/>
            <person name="Giraud I."/>
            <person name="Wattier R."/>
            <person name="Teixeira M."/>
            <person name="Grandjean F."/>
            <person name="Rigaud T."/>
            <person name="Cordaux R."/>
        </authorList>
    </citation>
    <scope>NUCLEOTIDE SEQUENCE [LARGE SCALE GENOMIC DNA]</scope>
    <source>
        <strain evidence="4">T1</strain>
        <tissue evidence="4">Spores</tissue>
    </source>
</reference>
<dbReference type="Pfam" id="PF00076">
    <property type="entry name" value="RRM_1"/>
    <property type="match status" value="1"/>
</dbReference>
<name>A0ABQ7I0C6_9MICR</name>
<proteinExistence type="predicted"/>
<dbReference type="InterPro" id="IPR000504">
    <property type="entry name" value="RRM_dom"/>
</dbReference>
<keyword evidence="1 2" id="KW-0694">RNA-binding</keyword>
<dbReference type="SMART" id="SM00360">
    <property type="entry name" value="RRM"/>
    <property type="match status" value="1"/>
</dbReference>
<dbReference type="InterPro" id="IPR035979">
    <property type="entry name" value="RBD_domain_sf"/>
</dbReference>
<dbReference type="PANTHER" id="PTHR23236">
    <property type="entry name" value="EUKARYOTIC TRANSLATION INITIATION FACTOR 4B/4H"/>
    <property type="match status" value="1"/>
</dbReference>
<dbReference type="Gene3D" id="3.30.70.330">
    <property type="match status" value="1"/>
</dbReference>
<evidence type="ECO:0000256" key="2">
    <source>
        <dbReference type="PROSITE-ProRule" id="PRU00176"/>
    </source>
</evidence>
<protein>
    <submittedName>
        <fullName evidence="4">Embryonic polyadenylate-binding protein 2-B</fullName>
    </submittedName>
</protein>
<dbReference type="InterPro" id="IPR012677">
    <property type="entry name" value="Nucleotide-bd_a/b_plait_sf"/>
</dbReference>
<evidence type="ECO:0000313" key="4">
    <source>
        <dbReference type="EMBL" id="KAF7683798.1"/>
    </source>
</evidence>
<comment type="caution">
    <text evidence="4">The sequence shown here is derived from an EMBL/GenBank/DDBJ whole genome shotgun (WGS) entry which is preliminary data.</text>
</comment>
<evidence type="ECO:0000256" key="1">
    <source>
        <dbReference type="ARBA" id="ARBA00022884"/>
    </source>
</evidence>
<dbReference type="CDD" id="cd00590">
    <property type="entry name" value="RRM_SF"/>
    <property type="match status" value="1"/>
</dbReference>
<feature type="domain" description="RRM" evidence="3">
    <location>
        <begin position="88"/>
        <end position="160"/>
    </location>
</feature>
<organism evidence="4 5">
    <name type="scientific">Astathelohania contejeani</name>
    <dbReference type="NCBI Taxonomy" id="164912"/>
    <lineage>
        <taxon>Eukaryota</taxon>
        <taxon>Fungi</taxon>
        <taxon>Fungi incertae sedis</taxon>
        <taxon>Microsporidia</taxon>
        <taxon>Astathelohaniidae</taxon>
        <taxon>Astathelohania</taxon>
    </lineage>
</organism>
<sequence>MNTKEDKNKKSIRIADIKKDNITDINEDNITNTKEENGCLLFLKNRDINNEDTIQPINKEEDETAILARMQEEIINANTKPEKVIQKNTVIVKNIGDKITKKDLFKHFKSCGYINSIRITKGKNGSVGYIEFNKENSVEIALNMHSYIIKGRNVIVKRKK</sequence>
<dbReference type="PROSITE" id="PS50102">
    <property type="entry name" value="RRM"/>
    <property type="match status" value="1"/>
</dbReference>